<feature type="compositionally biased region" description="Polar residues" evidence="1">
    <location>
        <begin position="142"/>
        <end position="162"/>
    </location>
</feature>
<feature type="region of interest" description="Disordered" evidence="1">
    <location>
        <begin position="1"/>
        <end position="208"/>
    </location>
</feature>
<feature type="compositionally biased region" description="Pro residues" evidence="1">
    <location>
        <begin position="126"/>
        <end position="141"/>
    </location>
</feature>
<name>A0A420YJM5_9PEZI</name>
<keyword evidence="3" id="KW-1185">Reference proteome</keyword>
<sequence length="243" mass="24886">MPPIPIYTKSPINAATADGVTPKTAASDGGMQPEKPSTTTATSTQQPGEYPAAQPGAVPHLPAVTQTHHVPIQPTPTSNLSSQGPPPPQPGAVPVAPGMTAGTRASGPPPPTTTAPARLPGEAPAAPVPYPRQMAIPPPTAPYSQRGTSTASVEKTQQTVLTYQLDHPPGYQQNPSAADMTSSQREASLQSAAAAPYHGYGGGVADNGDEEGVLGMAKKWAQTAGEKLSAAEQEVWKRINGKE</sequence>
<accession>A0A420YJM5</accession>
<dbReference type="AlphaFoldDB" id="A0A420YJM5"/>
<organism evidence="2 3">
    <name type="scientific">Coniochaeta pulveracea</name>
    <dbReference type="NCBI Taxonomy" id="177199"/>
    <lineage>
        <taxon>Eukaryota</taxon>
        <taxon>Fungi</taxon>
        <taxon>Dikarya</taxon>
        <taxon>Ascomycota</taxon>
        <taxon>Pezizomycotina</taxon>
        <taxon>Sordariomycetes</taxon>
        <taxon>Sordariomycetidae</taxon>
        <taxon>Coniochaetales</taxon>
        <taxon>Coniochaetaceae</taxon>
        <taxon>Coniochaeta</taxon>
    </lineage>
</organism>
<evidence type="ECO:0000256" key="1">
    <source>
        <dbReference type="SAM" id="MobiDB-lite"/>
    </source>
</evidence>
<feature type="compositionally biased region" description="Polar residues" evidence="1">
    <location>
        <begin position="171"/>
        <end position="191"/>
    </location>
</feature>
<gene>
    <name evidence="2" type="ORF">DL546_004376</name>
</gene>
<feature type="compositionally biased region" description="Low complexity" evidence="1">
    <location>
        <begin position="92"/>
        <end position="106"/>
    </location>
</feature>
<protein>
    <submittedName>
        <fullName evidence="2">Uncharacterized protein</fullName>
    </submittedName>
</protein>
<comment type="caution">
    <text evidence="2">The sequence shown here is derived from an EMBL/GenBank/DDBJ whole genome shotgun (WGS) entry which is preliminary data.</text>
</comment>
<evidence type="ECO:0000313" key="2">
    <source>
        <dbReference type="EMBL" id="RKU47976.1"/>
    </source>
</evidence>
<dbReference type="EMBL" id="QVQW01000006">
    <property type="protein sequence ID" value="RKU47976.1"/>
    <property type="molecule type" value="Genomic_DNA"/>
</dbReference>
<reference evidence="2 3" key="1">
    <citation type="submission" date="2018-08" db="EMBL/GenBank/DDBJ databases">
        <title>Draft genome of the lignicolous fungus Coniochaeta pulveracea.</title>
        <authorList>
            <person name="Borstlap C.J."/>
            <person name="De Witt R.N."/>
            <person name="Botha A."/>
            <person name="Volschenk H."/>
        </authorList>
    </citation>
    <scope>NUCLEOTIDE SEQUENCE [LARGE SCALE GENOMIC DNA]</scope>
    <source>
        <strain evidence="2 3">CAB683</strain>
    </source>
</reference>
<feature type="compositionally biased region" description="Low complexity" evidence="1">
    <location>
        <begin position="36"/>
        <end position="47"/>
    </location>
</feature>
<dbReference type="OrthoDB" id="5385910at2759"/>
<dbReference type="Proteomes" id="UP000275385">
    <property type="component" value="Unassembled WGS sequence"/>
</dbReference>
<dbReference type="STRING" id="177199.A0A420YJM5"/>
<proteinExistence type="predicted"/>
<evidence type="ECO:0000313" key="3">
    <source>
        <dbReference type="Proteomes" id="UP000275385"/>
    </source>
</evidence>